<name>A0A1I6SYU6_9CAUL</name>
<sequence length="66" mass="7247">MADAPDSKNFSGPLNPVGREGQVEVKDPPEAAMHMSAEEADLSGIRMLDAADEARRQRDARRRPKT</sequence>
<evidence type="ECO:0000313" key="2">
    <source>
        <dbReference type="EMBL" id="SFS82139.1"/>
    </source>
</evidence>
<keyword evidence="3" id="KW-1185">Reference proteome</keyword>
<dbReference type="RefSeq" id="WP_092312086.1">
    <property type="nucleotide sequence ID" value="NZ_FOZV01000006.1"/>
</dbReference>
<accession>A0A1I6SYU6</accession>
<proteinExistence type="predicted"/>
<evidence type="ECO:0000313" key="3">
    <source>
        <dbReference type="Proteomes" id="UP000198788"/>
    </source>
</evidence>
<feature type="region of interest" description="Disordered" evidence="1">
    <location>
        <begin position="1"/>
        <end position="66"/>
    </location>
</feature>
<organism evidence="2 3">
    <name type="scientific">Brevundimonas viscosa</name>
    <dbReference type="NCBI Taxonomy" id="871741"/>
    <lineage>
        <taxon>Bacteria</taxon>
        <taxon>Pseudomonadati</taxon>
        <taxon>Pseudomonadota</taxon>
        <taxon>Alphaproteobacteria</taxon>
        <taxon>Caulobacterales</taxon>
        <taxon>Caulobacteraceae</taxon>
        <taxon>Brevundimonas</taxon>
    </lineage>
</organism>
<dbReference type="Proteomes" id="UP000198788">
    <property type="component" value="Unassembled WGS sequence"/>
</dbReference>
<evidence type="ECO:0000256" key="1">
    <source>
        <dbReference type="SAM" id="MobiDB-lite"/>
    </source>
</evidence>
<reference evidence="3" key="1">
    <citation type="submission" date="2016-10" db="EMBL/GenBank/DDBJ databases">
        <authorList>
            <person name="Varghese N."/>
            <person name="Submissions S."/>
        </authorList>
    </citation>
    <scope>NUCLEOTIDE SEQUENCE [LARGE SCALE GENOMIC DNA]</scope>
    <source>
        <strain evidence="3">CGMCC 1.10683</strain>
    </source>
</reference>
<dbReference type="EMBL" id="FOZV01000006">
    <property type="protein sequence ID" value="SFS82139.1"/>
    <property type="molecule type" value="Genomic_DNA"/>
</dbReference>
<protein>
    <submittedName>
        <fullName evidence="2">Uncharacterized protein</fullName>
    </submittedName>
</protein>
<dbReference type="AlphaFoldDB" id="A0A1I6SYU6"/>
<gene>
    <name evidence="2" type="ORF">SAMN05192570_2814</name>
</gene>